<reference evidence="9 10" key="1">
    <citation type="journal article" date="2016" name="Nat. Commun.">
        <title>Thousands of microbial genomes shed light on interconnected biogeochemical processes in an aquifer system.</title>
        <authorList>
            <person name="Anantharaman K."/>
            <person name="Brown C.T."/>
            <person name="Hug L.A."/>
            <person name="Sharon I."/>
            <person name="Castelle C.J."/>
            <person name="Probst A.J."/>
            <person name="Thomas B.C."/>
            <person name="Singh A."/>
            <person name="Wilkins M.J."/>
            <person name="Karaoz U."/>
            <person name="Brodie E.L."/>
            <person name="Williams K.H."/>
            <person name="Hubbard S.S."/>
            <person name="Banfield J.F."/>
        </authorList>
    </citation>
    <scope>NUCLEOTIDE SEQUENCE [LARGE SCALE GENOMIC DNA]</scope>
</reference>
<dbReference type="PANTHER" id="PTHR33908">
    <property type="entry name" value="MANNOSYLTRANSFERASE YKCB-RELATED"/>
    <property type="match status" value="1"/>
</dbReference>
<dbReference type="GO" id="GO:0009103">
    <property type="term" value="P:lipopolysaccharide biosynthetic process"/>
    <property type="evidence" value="ECO:0007669"/>
    <property type="project" value="UniProtKB-ARBA"/>
</dbReference>
<evidence type="ECO:0000256" key="7">
    <source>
        <dbReference type="ARBA" id="ARBA00023136"/>
    </source>
</evidence>
<feature type="transmembrane region" description="Helical" evidence="8">
    <location>
        <begin position="126"/>
        <end position="149"/>
    </location>
</feature>
<keyword evidence="6 8" id="KW-1133">Transmembrane helix</keyword>
<comment type="subcellular location">
    <subcellularLocation>
        <location evidence="1">Cell membrane</location>
        <topology evidence="1">Multi-pass membrane protein</topology>
    </subcellularLocation>
</comment>
<evidence type="ECO:0000256" key="3">
    <source>
        <dbReference type="ARBA" id="ARBA00022676"/>
    </source>
</evidence>
<dbReference type="PANTHER" id="PTHR33908:SF11">
    <property type="entry name" value="MEMBRANE PROTEIN"/>
    <property type="match status" value="1"/>
</dbReference>
<feature type="transmembrane region" description="Helical" evidence="8">
    <location>
        <begin position="179"/>
        <end position="196"/>
    </location>
</feature>
<keyword evidence="7 8" id="KW-0472">Membrane</keyword>
<organism evidence="9 10">
    <name type="scientific">Candidatus Nealsonbacteria bacterium RIFCSPHIGHO2_01_FULL_43_31</name>
    <dbReference type="NCBI Taxonomy" id="1801665"/>
    <lineage>
        <taxon>Bacteria</taxon>
        <taxon>Candidatus Nealsoniibacteriota</taxon>
    </lineage>
</organism>
<gene>
    <name evidence="9" type="ORF">A2654_02170</name>
</gene>
<comment type="caution">
    <text evidence="9">The sequence shown here is derived from an EMBL/GenBank/DDBJ whole genome shotgun (WGS) entry which is preliminary data.</text>
</comment>
<feature type="transmembrane region" description="Helical" evidence="8">
    <location>
        <begin position="298"/>
        <end position="324"/>
    </location>
</feature>
<feature type="transmembrane region" description="Helical" evidence="8">
    <location>
        <begin position="244"/>
        <end position="263"/>
    </location>
</feature>
<feature type="transmembrane region" description="Helical" evidence="8">
    <location>
        <begin position="208"/>
        <end position="238"/>
    </location>
</feature>
<evidence type="ECO:0000313" key="9">
    <source>
        <dbReference type="EMBL" id="OGZ20000.1"/>
    </source>
</evidence>
<evidence type="ECO:0000313" key="10">
    <source>
        <dbReference type="Proteomes" id="UP000178721"/>
    </source>
</evidence>
<keyword evidence="5 8" id="KW-0812">Transmembrane</keyword>
<feature type="transmembrane region" description="Helical" evidence="8">
    <location>
        <begin position="391"/>
        <end position="413"/>
    </location>
</feature>
<dbReference type="GO" id="GO:0016763">
    <property type="term" value="F:pentosyltransferase activity"/>
    <property type="evidence" value="ECO:0007669"/>
    <property type="project" value="TreeGrafter"/>
</dbReference>
<feature type="transmembrane region" description="Helical" evidence="8">
    <location>
        <begin position="336"/>
        <end position="356"/>
    </location>
</feature>
<evidence type="ECO:0000256" key="6">
    <source>
        <dbReference type="ARBA" id="ARBA00022989"/>
    </source>
</evidence>
<evidence type="ECO:0000256" key="8">
    <source>
        <dbReference type="SAM" id="Phobius"/>
    </source>
</evidence>
<feature type="transmembrane region" description="Helical" evidence="8">
    <location>
        <begin position="104"/>
        <end position="120"/>
    </location>
</feature>
<feature type="transmembrane region" description="Helical" evidence="8">
    <location>
        <begin position="156"/>
        <end position="173"/>
    </location>
</feature>
<dbReference type="EMBL" id="MHMA01000029">
    <property type="protein sequence ID" value="OGZ20000.1"/>
    <property type="molecule type" value="Genomic_DNA"/>
</dbReference>
<dbReference type="Proteomes" id="UP000178721">
    <property type="component" value="Unassembled WGS sequence"/>
</dbReference>
<evidence type="ECO:0000256" key="2">
    <source>
        <dbReference type="ARBA" id="ARBA00022475"/>
    </source>
</evidence>
<evidence type="ECO:0000256" key="5">
    <source>
        <dbReference type="ARBA" id="ARBA00022692"/>
    </source>
</evidence>
<proteinExistence type="predicted"/>
<name>A0A1G2E3R8_9BACT</name>
<keyword evidence="3" id="KW-0328">Glycosyltransferase</keyword>
<evidence type="ECO:0000256" key="4">
    <source>
        <dbReference type="ARBA" id="ARBA00022679"/>
    </source>
</evidence>
<dbReference type="InterPro" id="IPR050297">
    <property type="entry name" value="LipidA_mod_glycosyltrf_83"/>
</dbReference>
<dbReference type="AlphaFoldDB" id="A0A1G2E3R8"/>
<keyword evidence="4" id="KW-0808">Transferase</keyword>
<sequence length="420" mass="49158">MISKILNLFQKQWFAVFIFTSLLFFQLIYSFLSPSSGQTAAWQPISQYLPKFSIENSDNFVLNKIYPLISPQYRLNSDIGHNLELGRYFSAEYFKGDLFLQRPLYPFLIFLTSLLTKFFIPTSYGVIFGLAILINFVLISAAVAVFFLLLKKFFSLKVAWLSSILLIFSPYVHSYINQPLAEMLMAFAVIMSCYLLQNYIKKPSLSKLALFSLIIGIFMLGKMFFAISIFILLLALYFKRYREAIVFGFLQLAPLLLWYAFVTQVWQITYFVNEVQNWHFGVWVFEMLRWPWSTTYRVLLNIVPDFITALIFSFLLMPVVFSVYGFQKLPFRSKNIVYFGAIFSIFILGFLMGHYFLRHVFLLFPIIYPTAVLGMEKIADFLKKYSPVLAPLFYAAVVIFMILISNINIYQVFNYNDFHR</sequence>
<accession>A0A1G2E3R8</accession>
<evidence type="ECO:0000256" key="1">
    <source>
        <dbReference type="ARBA" id="ARBA00004651"/>
    </source>
</evidence>
<feature type="transmembrane region" description="Helical" evidence="8">
    <location>
        <begin position="12"/>
        <end position="32"/>
    </location>
</feature>
<keyword evidence="2" id="KW-1003">Cell membrane</keyword>
<dbReference type="GO" id="GO:0005886">
    <property type="term" value="C:plasma membrane"/>
    <property type="evidence" value="ECO:0007669"/>
    <property type="project" value="UniProtKB-SubCell"/>
</dbReference>
<protein>
    <submittedName>
        <fullName evidence="9">Uncharacterized protein</fullName>
    </submittedName>
</protein>